<feature type="domain" description="ABC transporter" evidence="9">
    <location>
        <begin position="16"/>
        <end position="215"/>
    </location>
</feature>
<dbReference type="InterPro" id="IPR017871">
    <property type="entry name" value="ABC_transporter-like_CS"/>
</dbReference>
<dbReference type="RefSeq" id="WP_046330663.1">
    <property type="nucleotide sequence ID" value="NZ_CP007501.1"/>
</dbReference>
<keyword evidence="2" id="KW-1003">Cell membrane</keyword>
<dbReference type="GO" id="GO:0016887">
    <property type="term" value="F:ATP hydrolysis activity"/>
    <property type="evidence" value="ECO:0007669"/>
    <property type="project" value="InterPro"/>
</dbReference>
<keyword evidence="5" id="KW-0201">Cytochrome c-type biogenesis</keyword>
<dbReference type="GO" id="GO:0022857">
    <property type="term" value="F:transmembrane transporter activity"/>
    <property type="evidence" value="ECO:0007669"/>
    <property type="project" value="InterPro"/>
</dbReference>
<evidence type="ECO:0000256" key="8">
    <source>
        <dbReference type="ARBA" id="ARBA00023136"/>
    </source>
</evidence>
<dbReference type="InterPro" id="IPR005895">
    <property type="entry name" value="ABC_transptr_haem_export_CcmA"/>
</dbReference>
<dbReference type="SMART" id="SM00382">
    <property type="entry name" value="AAA"/>
    <property type="match status" value="1"/>
</dbReference>
<dbReference type="PATRIC" id="fig|576611.7.peg.1666"/>
<gene>
    <name evidence="10" type="ORF">CL55_00016410</name>
</gene>
<dbReference type="Gene3D" id="3.40.50.300">
    <property type="entry name" value="P-loop containing nucleotide triphosphate hydrolases"/>
    <property type="match status" value="1"/>
</dbReference>
<sequence length="215" mass="23687">MTTTNSSFPASTTAALEARNITCVRGERTLFSGLDLELFVGQCLHIRGENGVGKTSLLRLLTGLASPDCGEVLWYGQPIKKQESEYHSKLLFLGHRDALKEDLSAIENLRMYAAIDGITLSEQDAFASLWRFGLKGREDLPVNCLSAGQKKRVLMARMLTRRAQLWILDEPFNALDTHAVGELQALIVEHLQGNGLVVLTSHQSLAISGLRVLDL</sequence>
<reference evidence="10 11" key="1">
    <citation type="submission" date="2014-03" db="EMBL/GenBank/DDBJ databases">
        <title>Genome of Polynucleobacter strain MWH-MoK4.</title>
        <authorList>
            <person name="Hahn M.W."/>
        </authorList>
    </citation>
    <scope>NUCLEOTIDE SEQUENCE [LARGE SCALE GENOMIC DNA]</scope>
    <source>
        <strain evidence="10 11">MWH-MoK4</strain>
    </source>
</reference>
<dbReference type="PROSITE" id="PS00211">
    <property type="entry name" value="ABC_TRANSPORTER_1"/>
    <property type="match status" value="1"/>
</dbReference>
<dbReference type="HOGENOM" id="CLU_000604_1_2_4"/>
<dbReference type="NCBIfam" id="NF010061">
    <property type="entry name" value="PRK13538.1"/>
    <property type="match status" value="1"/>
</dbReference>
<dbReference type="AlphaFoldDB" id="A0A0E3V1A9"/>
<dbReference type="InterPro" id="IPR003439">
    <property type="entry name" value="ABC_transporter-like_ATP-bd"/>
</dbReference>
<evidence type="ECO:0000256" key="7">
    <source>
        <dbReference type="ARBA" id="ARBA00022967"/>
    </source>
</evidence>
<name>A0A0E3V1A9_9BURK</name>
<dbReference type="OrthoDB" id="9800654at2"/>
<evidence type="ECO:0000256" key="4">
    <source>
        <dbReference type="ARBA" id="ARBA00022741"/>
    </source>
</evidence>
<dbReference type="InterPro" id="IPR003593">
    <property type="entry name" value="AAA+_ATPase"/>
</dbReference>
<dbReference type="GO" id="GO:0017004">
    <property type="term" value="P:cytochrome complex assembly"/>
    <property type="evidence" value="ECO:0007669"/>
    <property type="project" value="UniProtKB-KW"/>
</dbReference>
<keyword evidence="4" id="KW-0547">Nucleotide-binding</keyword>
<keyword evidence="1" id="KW-0813">Transport</keyword>
<dbReference type="NCBIfam" id="TIGR01189">
    <property type="entry name" value="ccmA"/>
    <property type="match status" value="1"/>
</dbReference>
<keyword evidence="3" id="KW-0997">Cell inner membrane</keyword>
<keyword evidence="7" id="KW-1278">Translocase</keyword>
<keyword evidence="6 10" id="KW-0067">ATP-binding</keyword>
<dbReference type="STRING" id="1835254.CL55_00016410"/>
<dbReference type="Pfam" id="PF00005">
    <property type="entry name" value="ABC_tran"/>
    <property type="match status" value="1"/>
</dbReference>
<keyword evidence="8" id="KW-0472">Membrane</keyword>
<protein>
    <submittedName>
        <fullName evidence="10">Heme ABC exporter, ATP-binding protein CcmA</fullName>
        <ecNumber evidence="10">3.6.3.41</ecNumber>
    </submittedName>
</protein>
<dbReference type="EC" id="3.6.3.41" evidence="10"/>
<dbReference type="InterPro" id="IPR027417">
    <property type="entry name" value="P-loop_NTPase"/>
</dbReference>
<dbReference type="SUPFAM" id="SSF52540">
    <property type="entry name" value="P-loop containing nucleoside triphosphate hydrolases"/>
    <property type="match status" value="1"/>
</dbReference>
<dbReference type="PANTHER" id="PTHR43499:SF1">
    <property type="entry name" value="ABC TRANSPORTER I FAMILY MEMBER 1"/>
    <property type="match status" value="1"/>
</dbReference>
<proteinExistence type="predicted"/>
<organism evidence="10 11">
    <name type="scientific">Polynucleobacter duraquae</name>
    <dbReference type="NCBI Taxonomy" id="1835254"/>
    <lineage>
        <taxon>Bacteria</taxon>
        <taxon>Pseudomonadati</taxon>
        <taxon>Pseudomonadota</taxon>
        <taxon>Betaproteobacteria</taxon>
        <taxon>Burkholderiales</taxon>
        <taxon>Burkholderiaceae</taxon>
        <taxon>Polynucleobacter</taxon>
    </lineage>
</organism>
<dbReference type="GO" id="GO:0005524">
    <property type="term" value="F:ATP binding"/>
    <property type="evidence" value="ECO:0007669"/>
    <property type="project" value="UniProtKB-KW"/>
</dbReference>
<dbReference type="PROSITE" id="PS50893">
    <property type="entry name" value="ABC_TRANSPORTER_2"/>
    <property type="match status" value="1"/>
</dbReference>
<dbReference type="PANTHER" id="PTHR43499">
    <property type="entry name" value="ABC TRANSPORTER I FAMILY MEMBER 1"/>
    <property type="match status" value="1"/>
</dbReference>
<dbReference type="Proteomes" id="UP000061135">
    <property type="component" value="Chromosome"/>
</dbReference>
<keyword evidence="11" id="KW-1185">Reference proteome</keyword>
<evidence type="ECO:0000256" key="5">
    <source>
        <dbReference type="ARBA" id="ARBA00022748"/>
    </source>
</evidence>
<dbReference type="EMBL" id="CP007501">
    <property type="protein sequence ID" value="AKD25974.1"/>
    <property type="molecule type" value="Genomic_DNA"/>
</dbReference>
<evidence type="ECO:0000256" key="3">
    <source>
        <dbReference type="ARBA" id="ARBA00022519"/>
    </source>
</evidence>
<dbReference type="KEGG" id="pdq:CL55_00016410"/>
<keyword evidence="10" id="KW-0378">Hydrolase</keyword>
<evidence type="ECO:0000256" key="1">
    <source>
        <dbReference type="ARBA" id="ARBA00022448"/>
    </source>
</evidence>
<evidence type="ECO:0000259" key="9">
    <source>
        <dbReference type="PROSITE" id="PS50893"/>
    </source>
</evidence>
<evidence type="ECO:0000256" key="2">
    <source>
        <dbReference type="ARBA" id="ARBA00022475"/>
    </source>
</evidence>
<evidence type="ECO:0000313" key="10">
    <source>
        <dbReference type="EMBL" id="AKD25974.1"/>
    </source>
</evidence>
<evidence type="ECO:0000256" key="6">
    <source>
        <dbReference type="ARBA" id="ARBA00022840"/>
    </source>
</evidence>
<accession>A0A0E3V1A9</accession>
<evidence type="ECO:0000313" key="11">
    <source>
        <dbReference type="Proteomes" id="UP000061135"/>
    </source>
</evidence>